<evidence type="ECO:0000313" key="13">
    <source>
        <dbReference type="Proteomes" id="UP000008312"/>
    </source>
</evidence>
<dbReference type="SUPFAM" id="SSF56112">
    <property type="entry name" value="Protein kinase-like (PK-like)"/>
    <property type="match status" value="1"/>
</dbReference>
<dbReference type="Gene3D" id="1.10.238.10">
    <property type="entry name" value="EF-hand"/>
    <property type="match status" value="2"/>
</dbReference>
<evidence type="ECO:0000313" key="12">
    <source>
        <dbReference type="EMBL" id="CBK23097.2"/>
    </source>
</evidence>
<keyword evidence="2" id="KW-0723">Serine/threonine-protein kinase</keyword>
<dbReference type="SUPFAM" id="SSF47473">
    <property type="entry name" value="EF-hand"/>
    <property type="match status" value="1"/>
</dbReference>
<dbReference type="CDD" id="cd00051">
    <property type="entry name" value="EFh"/>
    <property type="match status" value="2"/>
</dbReference>
<dbReference type="GO" id="GO:0004674">
    <property type="term" value="F:protein serine/threonine kinase activity"/>
    <property type="evidence" value="ECO:0007669"/>
    <property type="project" value="UniProtKB-KW"/>
</dbReference>
<dbReference type="GO" id="GO:0005524">
    <property type="term" value="F:ATP binding"/>
    <property type="evidence" value="ECO:0007669"/>
    <property type="project" value="UniProtKB-KW"/>
</dbReference>
<dbReference type="InterPro" id="IPR002048">
    <property type="entry name" value="EF_hand_dom"/>
</dbReference>
<protein>
    <submittedName>
        <fullName evidence="12">Uncharacterized protein</fullName>
    </submittedName>
</protein>
<dbReference type="Pfam" id="PF13499">
    <property type="entry name" value="EF-hand_7"/>
    <property type="match status" value="1"/>
</dbReference>
<dbReference type="GeneID" id="24920151"/>
<dbReference type="InterPro" id="IPR000719">
    <property type="entry name" value="Prot_kinase_dom"/>
</dbReference>
<dbReference type="PROSITE" id="PS00018">
    <property type="entry name" value="EF_HAND_1"/>
    <property type="match status" value="1"/>
</dbReference>
<evidence type="ECO:0000259" key="10">
    <source>
        <dbReference type="PROSITE" id="PS50011"/>
    </source>
</evidence>
<dbReference type="AlphaFoldDB" id="D8M4V8"/>
<dbReference type="SMART" id="SM00054">
    <property type="entry name" value="EFh"/>
    <property type="match status" value="3"/>
</dbReference>
<dbReference type="PROSITE" id="PS00108">
    <property type="entry name" value="PROTEIN_KINASE_ST"/>
    <property type="match status" value="1"/>
</dbReference>
<evidence type="ECO:0000256" key="5">
    <source>
        <dbReference type="ARBA" id="ARBA00022777"/>
    </source>
</evidence>
<accession>D8M4V8</accession>
<evidence type="ECO:0000256" key="6">
    <source>
        <dbReference type="ARBA" id="ARBA00022837"/>
    </source>
</evidence>
<keyword evidence="5" id="KW-0418">Kinase</keyword>
<organism evidence="12">
    <name type="scientific">Blastocystis hominis</name>
    <dbReference type="NCBI Taxonomy" id="12968"/>
    <lineage>
        <taxon>Eukaryota</taxon>
        <taxon>Sar</taxon>
        <taxon>Stramenopiles</taxon>
        <taxon>Bigyra</taxon>
        <taxon>Opalozoa</taxon>
        <taxon>Opalinata</taxon>
        <taxon>Blastocystidae</taxon>
        <taxon>Blastocystis</taxon>
    </lineage>
</organism>
<feature type="domain" description="Protein kinase" evidence="10">
    <location>
        <begin position="1"/>
        <end position="235"/>
    </location>
</feature>
<sequence length="545" mass="61756">MKTINILGFNRQQIDRLIQEVLILARLHHPNIVKLYEVYETPKAIYLIQELLSGGELYTRLVNMGKFSEGYAKGIIKSIINAIAYLHETKNIAHRDLKLANIMFSDNSPDAEIKLIDFGLSRIVNDTDYMHSLVGTRYYIAPEVYMKDYKGVGYNKSCDMWSLGVITYFLLTGHNPLPLQRGDTPLTEVKIERIPFPRLYWSELSEESKDFTQRLLAIDPVNRMTVLEAQNHPWLKSTGNYSPPVLQPSILTSIQEFQGYNHLKKAALTAVAYHLNNNELMKLGDAFEYFDKSNDGMITFEDFRDALMTLRTTEQFCNNASLFSITTDEDKLKQLFHDIDFDDCGYINYSEFVAACLARKEGLRREYAELIFQLVDREHNGVISIQDLHLFFGDDIPMSEIEAIIRQTFGCTKEKLTEPDLEMIMNTKMITNSHTETVASMQSRAGSGAAVEEPYVTISSIFSRVQSKPTLTDLDGDSQQLEPGGSCSPSLPSISELKDELMRRSKALSFADEHSNMSAATPSSHNDQNGENGTSSSFYVFSTPF</sequence>
<reference evidence="12" key="1">
    <citation type="submission" date="2010-02" db="EMBL/GenBank/DDBJ databases">
        <title>Sequencing and annotation of the Blastocystis hominis genome.</title>
        <authorList>
            <person name="Wincker P."/>
        </authorList>
    </citation>
    <scope>NUCLEOTIDE SEQUENCE</scope>
    <source>
        <strain evidence="12">Singapore isolate B</strain>
    </source>
</reference>
<keyword evidence="13" id="KW-1185">Reference proteome</keyword>
<dbReference type="Gene3D" id="1.10.510.10">
    <property type="entry name" value="Transferase(Phosphotransferase) domain 1"/>
    <property type="match status" value="1"/>
</dbReference>
<name>D8M4V8_BLAHO</name>
<dbReference type="GO" id="GO:0005509">
    <property type="term" value="F:calcium ion binding"/>
    <property type="evidence" value="ECO:0007669"/>
    <property type="project" value="InterPro"/>
</dbReference>
<dbReference type="Proteomes" id="UP000008312">
    <property type="component" value="Unassembled WGS sequence"/>
</dbReference>
<dbReference type="CDD" id="cd05117">
    <property type="entry name" value="STKc_CAMK"/>
    <property type="match status" value="1"/>
</dbReference>
<evidence type="ECO:0000259" key="11">
    <source>
        <dbReference type="PROSITE" id="PS50222"/>
    </source>
</evidence>
<dbReference type="FunFam" id="1.10.510.10:FF:000571">
    <property type="entry name" value="Maternal embryonic leucine zipper kinase"/>
    <property type="match status" value="1"/>
</dbReference>
<dbReference type="InterPro" id="IPR011009">
    <property type="entry name" value="Kinase-like_dom_sf"/>
</dbReference>
<dbReference type="InterPro" id="IPR018247">
    <property type="entry name" value="EF_Hand_1_Ca_BS"/>
</dbReference>
<dbReference type="SMART" id="SM00220">
    <property type="entry name" value="S_TKc"/>
    <property type="match status" value="1"/>
</dbReference>
<evidence type="ECO:0000256" key="4">
    <source>
        <dbReference type="ARBA" id="ARBA00022741"/>
    </source>
</evidence>
<proteinExistence type="inferred from homology"/>
<feature type="compositionally biased region" description="Polar residues" evidence="9">
    <location>
        <begin position="477"/>
        <end position="492"/>
    </location>
</feature>
<evidence type="ECO:0000256" key="8">
    <source>
        <dbReference type="ARBA" id="ARBA00024334"/>
    </source>
</evidence>
<comment type="similarity">
    <text evidence="8">Belongs to the protein kinase superfamily. Ser/Thr protein kinase family. CDPK subfamily.</text>
</comment>
<dbReference type="InterPro" id="IPR011992">
    <property type="entry name" value="EF-hand-dom_pair"/>
</dbReference>
<dbReference type="FunCoup" id="D8M4V8">
    <property type="interactions" value="5"/>
</dbReference>
<feature type="compositionally biased region" description="Polar residues" evidence="9">
    <location>
        <begin position="516"/>
        <end position="545"/>
    </location>
</feature>
<keyword evidence="6" id="KW-0106">Calcium</keyword>
<feature type="region of interest" description="Disordered" evidence="9">
    <location>
        <begin position="472"/>
        <end position="492"/>
    </location>
</feature>
<dbReference type="InParanoid" id="D8M4V8"/>
<dbReference type="Gene3D" id="3.30.200.20">
    <property type="entry name" value="Phosphorylase Kinase, domain 1"/>
    <property type="match status" value="1"/>
</dbReference>
<evidence type="ECO:0000256" key="7">
    <source>
        <dbReference type="ARBA" id="ARBA00022840"/>
    </source>
</evidence>
<dbReference type="PROSITE" id="PS50011">
    <property type="entry name" value="PROTEIN_KINASE_DOM"/>
    <property type="match status" value="1"/>
</dbReference>
<keyword evidence="7" id="KW-0067">ATP-binding</keyword>
<keyword evidence="4" id="KW-0547">Nucleotide-binding</keyword>
<dbReference type="Pfam" id="PF00069">
    <property type="entry name" value="Pkinase"/>
    <property type="match status" value="1"/>
</dbReference>
<evidence type="ECO:0000256" key="1">
    <source>
        <dbReference type="ARBA" id="ARBA00001946"/>
    </source>
</evidence>
<feature type="region of interest" description="Disordered" evidence="9">
    <location>
        <begin position="505"/>
        <end position="545"/>
    </location>
</feature>
<comment type="cofactor">
    <cofactor evidence="1">
        <name>Mg(2+)</name>
        <dbReference type="ChEBI" id="CHEBI:18420"/>
    </cofactor>
</comment>
<gene>
    <name evidence="12" type="ORF">GSBLH_T00003027001</name>
</gene>
<evidence type="ECO:0000256" key="9">
    <source>
        <dbReference type="SAM" id="MobiDB-lite"/>
    </source>
</evidence>
<evidence type="ECO:0000256" key="3">
    <source>
        <dbReference type="ARBA" id="ARBA00022679"/>
    </source>
</evidence>
<dbReference type="RefSeq" id="XP_012897145.1">
    <property type="nucleotide sequence ID" value="XM_013041691.1"/>
</dbReference>
<feature type="domain" description="EF-hand" evidence="11">
    <location>
        <begin position="363"/>
        <end position="398"/>
    </location>
</feature>
<dbReference type="OrthoDB" id="40902at2759"/>
<dbReference type="InterPro" id="IPR008271">
    <property type="entry name" value="Ser/Thr_kinase_AS"/>
</dbReference>
<feature type="domain" description="EF-hand" evidence="11">
    <location>
        <begin position="327"/>
        <end position="362"/>
    </location>
</feature>
<dbReference type="OMA" id="DPGKKTD"/>
<keyword evidence="3" id="KW-0808">Transferase</keyword>
<dbReference type="EMBL" id="FN668654">
    <property type="protein sequence ID" value="CBK23097.2"/>
    <property type="molecule type" value="Genomic_DNA"/>
</dbReference>
<dbReference type="InterPro" id="IPR050205">
    <property type="entry name" value="CDPK_Ser/Thr_kinases"/>
</dbReference>
<evidence type="ECO:0000256" key="2">
    <source>
        <dbReference type="ARBA" id="ARBA00022527"/>
    </source>
</evidence>
<dbReference type="PANTHER" id="PTHR24349">
    <property type="entry name" value="SERINE/THREONINE-PROTEIN KINASE"/>
    <property type="match status" value="1"/>
</dbReference>
<dbReference type="PROSITE" id="PS50222">
    <property type="entry name" value="EF_HAND_2"/>
    <property type="match status" value="3"/>
</dbReference>
<feature type="domain" description="EF-hand" evidence="11">
    <location>
        <begin position="278"/>
        <end position="313"/>
    </location>
</feature>